<dbReference type="PANTHER" id="PTHR43865">
    <property type="entry name" value="RUBRERYTHRIN-RELATED"/>
    <property type="match status" value="1"/>
</dbReference>
<dbReference type="GO" id="GO:0005506">
    <property type="term" value="F:iron ion binding"/>
    <property type="evidence" value="ECO:0007669"/>
    <property type="project" value="InterPro"/>
</dbReference>
<dbReference type="InterPro" id="IPR048574">
    <property type="entry name" value="RUBY_RBDX"/>
</dbReference>
<proteinExistence type="predicted"/>
<dbReference type="PROSITE" id="PS50905">
    <property type="entry name" value="FERRITIN_LIKE"/>
    <property type="match status" value="1"/>
</dbReference>
<dbReference type="InterPro" id="IPR052364">
    <property type="entry name" value="Rubrerythrin"/>
</dbReference>
<dbReference type="SUPFAM" id="SSF57802">
    <property type="entry name" value="Rubredoxin-like"/>
    <property type="match status" value="1"/>
</dbReference>
<organism evidence="8 9">
    <name type="scientific">Brachyspira hampsonii</name>
    <dbReference type="NCBI Taxonomy" id="1287055"/>
    <lineage>
        <taxon>Bacteria</taxon>
        <taxon>Pseudomonadati</taxon>
        <taxon>Spirochaetota</taxon>
        <taxon>Spirochaetia</taxon>
        <taxon>Brachyspirales</taxon>
        <taxon>Brachyspiraceae</taxon>
        <taxon>Brachyspira</taxon>
    </lineage>
</organism>
<dbReference type="Proteomes" id="UP000095247">
    <property type="component" value="Unassembled WGS sequence"/>
</dbReference>
<protein>
    <submittedName>
        <fullName evidence="8">Rubrerythrin</fullName>
    </submittedName>
</protein>
<feature type="domain" description="Ferritin-like diiron" evidence="7">
    <location>
        <begin position="19"/>
        <end position="165"/>
    </location>
</feature>
<dbReference type="InterPro" id="IPR024934">
    <property type="entry name" value="Rubredoxin-like_dom"/>
</dbReference>
<dbReference type="Gene3D" id="2.20.28.10">
    <property type="match status" value="1"/>
</dbReference>
<dbReference type="InterPro" id="IPR009078">
    <property type="entry name" value="Ferritin-like_SF"/>
</dbReference>
<dbReference type="Pfam" id="PF02915">
    <property type="entry name" value="Rubrerythrin"/>
    <property type="match status" value="1"/>
</dbReference>
<dbReference type="InterPro" id="IPR003251">
    <property type="entry name" value="Rr_diiron-bd_dom"/>
</dbReference>
<evidence type="ECO:0000259" key="6">
    <source>
        <dbReference type="PROSITE" id="PS50903"/>
    </source>
</evidence>
<evidence type="ECO:0000259" key="7">
    <source>
        <dbReference type="PROSITE" id="PS50905"/>
    </source>
</evidence>
<evidence type="ECO:0000313" key="9">
    <source>
        <dbReference type="Proteomes" id="UP000095247"/>
    </source>
</evidence>
<evidence type="ECO:0000256" key="3">
    <source>
        <dbReference type="ARBA" id="ARBA00022723"/>
    </source>
</evidence>
<dbReference type="AlphaFoldDB" id="A0A1E5NC06"/>
<dbReference type="PROSITE" id="PS50903">
    <property type="entry name" value="RUBREDOXIN_LIKE"/>
    <property type="match status" value="1"/>
</dbReference>
<keyword evidence="4" id="KW-0249">Electron transport</keyword>
<dbReference type="RefSeq" id="WP_069727013.1">
    <property type="nucleotide sequence ID" value="NZ_MDCO01000012.1"/>
</dbReference>
<comment type="caution">
    <text evidence="8">The sequence shown here is derived from an EMBL/GenBank/DDBJ whole genome shotgun (WGS) entry which is preliminary data.</text>
</comment>
<dbReference type="Gene3D" id="1.20.1260.10">
    <property type="match status" value="1"/>
</dbReference>
<dbReference type="PANTHER" id="PTHR43865:SF1">
    <property type="entry name" value="RUBRERYTHRIN-RELATED"/>
    <property type="match status" value="1"/>
</dbReference>
<name>A0A1E5NC06_9SPIR</name>
<reference evidence="8 9" key="1">
    <citation type="submission" date="2016-08" db="EMBL/GenBank/DDBJ databases">
        <title>Characterization and recognition of Brachyspira hampsonii sp. nov., a novel intestinal spirochete that is pathogenic to pigs.</title>
        <authorList>
            <person name="Mirajkar N."/>
            <person name="La T."/>
            <person name="Phillips N."/>
            <person name="Hampson D."/>
            <person name="Gebhart C."/>
        </authorList>
    </citation>
    <scope>NUCLEOTIDE SEQUENCE [LARGE SCALE GENOMIC DNA]</scope>
    <source>
        <strain evidence="8 9">P280/1</strain>
    </source>
</reference>
<dbReference type="InterPro" id="IPR012347">
    <property type="entry name" value="Ferritin-like"/>
</dbReference>
<dbReference type="EMBL" id="MDCO01000012">
    <property type="protein sequence ID" value="OEJ13704.1"/>
    <property type="molecule type" value="Genomic_DNA"/>
</dbReference>
<comment type="cofactor">
    <cofactor evidence="1">
        <name>Fe(3+)</name>
        <dbReference type="ChEBI" id="CHEBI:29034"/>
    </cofactor>
</comment>
<evidence type="ECO:0000256" key="4">
    <source>
        <dbReference type="ARBA" id="ARBA00022982"/>
    </source>
</evidence>
<dbReference type="SUPFAM" id="SSF47240">
    <property type="entry name" value="Ferritin-like"/>
    <property type="match status" value="1"/>
</dbReference>
<dbReference type="GO" id="GO:0016491">
    <property type="term" value="F:oxidoreductase activity"/>
    <property type="evidence" value="ECO:0007669"/>
    <property type="project" value="InterPro"/>
</dbReference>
<evidence type="ECO:0000313" key="8">
    <source>
        <dbReference type="EMBL" id="OEJ13704.1"/>
    </source>
</evidence>
<evidence type="ECO:0000256" key="2">
    <source>
        <dbReference type="ARBA" id="ARBA00022448"/>
    </source>
</evidence>
<sequence length="203" mass="21937">MIKKFTSLFILFLFIFAGIVYGQTAKSTLDGMMQSYNGEMNASATYAEYAKKTQNKSVAAMFKAASAAEALHAKLLNDMALSSKLSTKALTATINTVKVGTDVDNLKSGIAGETYEYTKMYPAFSKVASQENNKNVSDLMNRIASVEKTHAALYNKTMQDLNANKTLPTVYYLCPVCGYVEAGSAPAKCPLCNATASSFQAFN</sequence>
<keyword evidence="5" id="KW-0408">Iron</keyword>
<gene>
    <name evidence="8" type="ORF">BFL38_02860</name>
</gene>
<dbReference type="InterPro" id="IPR009040">
    <property type="entry name" value="Ferritin-like_diiron"/>
</dbReference>
<keyword evidence="3" id="KW-0479">Metal-binding</keyword>
<dbReference type="Pfam" id="PF21349">
    <property type="entry name" value="RUBY_RBDX"/>
    <property type="match status" value="1"/>
</dbReference>
<evidence type="ECO:0000256" key="1">
    <source>
        <dbReference type="ARBA" id="ARBA00001965"/>
    </source>
</evidence>
<feature type="domain" description="Rubredoxin-like" evidence="6">
    <location>
        <begin position="169"/>
        <end position="202"/>
    </location>
</feature>
<accession>A0A1E5NC06</accession>
<keyword evidence="2" id="KW-0813">Transport</keyword>
<dbReference type="CDD" id="cd00729">
    <property type="entry name" value="rubredoxin_SM"/>
    <property type="match status" value="1"/>
</dbReference>
<evidence type="ECO:0000256" key="5">
    <source>
        <dbReference type="ARBA" id="ARBA00023004"/>
    </source>
</evidence>